<reference evidence="3" key="1">
    <citation type="submission" date="2016-06" db="UniProtKB">
        <authorList>
            <consortium name="WormBaseParasite"/>
        </authorList>
    </citation>
    <scope>IDENTIFICATION</scope>
</reference>
<dbReference type="GO" id="GO:0006891">
    <property type="term" value="P:intra-Golgi vesicle-mediated transport"/>
    <property type="evidence" value="ECO:0007669"/>
    <property type="project" value="InterPro"/>
</dbReference>
<name>A0A183IN57_9BILA</name>
<reference evidence="1 2" key="2">
    <citation type="submission" date="2018-11" db="EMBL/GenBank/DDBJ databases">
        <authorList>
            <consortium name="Pathogen Informatics"/>
        </authorList>
    </citation>
    <scope>NUCLEOTIDE SEQUENCE [LARGE SCALE GENOMIC DNA]</scope>
</reference>
<dbReference type="InterPro" id="IPR019465">
    <property type="entry name" value="Cog5"/>
</dbReference>
<accession>A0A183IN57</accession>
<proteinExistence type="predicted"/>
<evidence type="ECO:0000313" key="2">
    <source>
        <dbReference type="Proteomes" id="UP000270296"/>
    </source>
</evidence>
<protein>
    <submittedName>
        <fullName evidence="3">Conserved oligomeric Golgi complex subunit 5</fullName>
    </submittedName>
</protein>
<evidence type="ECO:0000313" key="3">
    <source>
        <dbReference type="WBParaSite" id="SBAD_0000526301-mRNA-1"/>
    </source>
</evidence>
<evidence type="ECO:0000313" key="1">
    <source>
        <dbReference type="EMBL" id="VDP06134.1"/>
    </source>
</evidence>
<organism evidence="3">
    <name type="scientific">Soboliphyme baturini</name>
    <dbReference type="NCBI Taxonomy" id="241478"/>
    <lineage>
        <taxon>Eukaryota</taxon>
        <taxon>Metazoa</taxon>
        <taxon>Ecdysozoa</taxon>
        <taxon>Nematoda</taxon>
        <taxon>Enoplea</taxon>
        <taxon>Dorylaimia</taxon>
        <taxon>Dioctophymatida</taxon>
        <taxon>Dioctophymatoidea</taxon>
        <taxon>Soboliphymatidae</taxon>
        <taxon>Soboliphyme</taxon>
    </lineage>
</organism>
<keyword evidence="2" id="KW-1185">Reference proteome</keyword>
<dbReference type="Proteomes" id="UP000270296">
    <property type="component" value="Unassembled WGS sequence"/>
</dbReference>
<sequence>MFCRKCEDTLQLSGEAYQVIDNPTAEQKNNVGIVNCLNYLQRFLVPLCERYGSQADPLKSSLSAVQSIQQSAVQPLVQSIIDAVTAIVVTMHQEKFEASLETFKTVPQCSLYMRELQEFLSRVQKQFLSPFEQTEYMKNVAIEIAQEMCRFFILHATLLRPLSNHRRLCLAADCAQVELVMNILCDRLSDVGEPYLMLRSFRPLLVQSAEEIVSTCVQPGFCIPLSLIIQLLISMSPEELPSPHQSVGWSLTRYAEWFENHPSEADRLSFLRGTVESYAQHIIEQEKPQYAITYPLIMKLFEFSCSV</sequence>
<dbReference type="WBParaSite" id="SBAD_0000526301-mRNA-1">
    <property type="protein sequence ID" value="SBAD_0000526301-mRNA-1"/>
    <property type="gene ID" value="SBAD_0000526301"/>
</dbReference>
<dbReference type="PANTHER" id="PTHR13228:SF3">
    <property type="entry name" value="CONSERVED OLIGOMERIC GOLGI COMPLEX SUBUNIT 5"/>
    <property type="match status" value="1"/>
</dbReference>
<dbReference type="OrthoDB" id="18786at2759"/>
<dbReference type="GO" id="GO:0017119">
    <property type="term" value="C:Golgi transport complex"/>
    <property type="evidence" value="ECO:0007669"/>
    <property type="project" value="InterPro"/>
</dbReference>
<dbReference type="EMBL" id="UZAM01008725">
    <property type="protein sequence ID" value="VDP06134.1"/>
    <property type="molecule type" value="Genomic_DNA"/>
</dbReference>
<dbReference type="AlphaFoldDB" id="A0A183IN57"/>
<gene>
    <name evidence="1" type="ORF">SBAD_LOCUS5053</name>
</gene>
<dbReference type="PANTHER" id="PTHR13228">
    <property type="entry name" value="CONSERVED OLIGOMERIC GOLGI COMPLEX COMPONENT 5"/>
    <property type="match status" value="1"/>
</dbReference>